<evidence type="ECO:0000256" key="3">
    <source>
        <dbReference type="ARBA" id="ARBA00012438"/>
    </source>
</evidence>
<keyword evidence="5" id="KW-0597">Phosphoprotein</keyword>
<evidence type="ECO:0000256" key="2">
    <source>
        <dbReference type="ARBA" id="ARBA00004651"/>
    </source>
</evidence>
<accession>A0A2T0LF34</accession>
<keyword evidence="6" id="KW-0808">Transferase</keyword>
<sequence length="702" mass="80234">MFNSRLVKRYFLIVFVVILFALAALYGITDWVMNDSVQSQIQYRDELIARTLGKRLGLTFQSVISNLRHVAPYVYSPKKEQPFYVSEMERIFAYDPIYLFIQAYDRNGNPTVRVPDKRFPSPLRLDSVHHRLKWSKTHYISGLTVLPDGTKTIAIAYPALDQKGRYRGGVVAYLNLETLSAYLEEFSIGREGVNIVIDREGNIIGHSNRRDIGKSLNRHPVFQYLRKDRFGLWKGNIADQEMVIAYRPLSMGQMGLIVGESTQQAATPVHHVRMLLLQGFLGVMLLALFLTLVGTSRVVKPVLGLIRQVNEYQRGLRKKFAPVDTKDELQDLSTVLAQMADELTEKERRLFYILESIPYAVITTDPEGRITTFNKGAEKLTLFRREEVIGKPIFELPLKRHKEEFVSWKTLREGRSFEEVESYLLDKEKKKHDVRIYSSLFRGGDDKTIGAIVVIRDVGEIKQLERYLKQSERLASLGQLTAGIAHEIKNPLSIIQAAVEAIRLEMNQTPVNRKEIDELTADIQETVQRMNRLLTDFLMLAKGKENPRPEMIDLVTVIEEFIGLIRKKFSDQGIEVQADYGRDAAWVRADKDHLVQVLLNIALNSLQAMEDGGGRFHLRLLEKENVWQIEIEDTGKGIPESQIQWIFDPLFSTKAEGTGMGLAIAHEIISRHNGRIWASSTVHKGTTLFIQLPKGRREEKSS</sequence>
<dbReference type="PRINTS" id="PR00344">
    <property type="entry name" value="BCTRLSENSOR"/>
</dbReference>
<protein>
    <recommendedName>
        <fullName evidence="3">histidine kinase</fullName>
        <ecNumber evidence="3">2.7.13.3</ecNumber>
    </recommendedName>
</protein>
<dbReference type="NCBIfam" id="TIGR00229">
    <property type="entry name" value="sensory_box"/>
    <property type="match status" value="1"/>
</dbReference>
<dbReference type="CDD" id="cd18774">
    <property type="entry name" value="PDC2_HK_sensor"/>
    <property type="match status" value="1"/>
</dbReference>
<dbReference type="Pfam" id="PF02518">
    <property type="entry name" value="HATPase_c"/>
    <property type="match status" value="1"/>
</dbReference>
<dbReference type="Gene3D" id="6.10.340.10">
    <property type="match status" value="1"/>
</dbReference>
<comment type="subcellular location">
    <subcellularLocation>
        <location evidence="2">Cell membrane</location>
        <topology evidence="2">Multi-pass membrane protein</topology>
    </subcellularLocation>
</comment>
<evidence type="ECO:0000259" key="15">
    <source>
        <dbReference type="PROSITE" id="PS50885"/>
    </source>
</evidence>
<evidence type="ECO:0000256" key="11">
    <source>
        <dbReference type="ARBA" id="ARBA00023136"/>
    </source>
</evidence>
<keyword evidence="10" id="KW-0902">Two-component regulatory system</keyword>
<dbReference type="InterPro" id="IPR036890">
    <property type="entry name" value="HATPase_C_sf"/>
</dbReference>
<keyword evidence="17" id="KW-1185">Reference proteome</keyword>
<dbReference type="PANTHER" id="PTHR43065:SF10">
    <property type="entry name" value="PEROXIDE STRESS-ACTIVATED HISTIDINE KINASE MAK3"/>
    <property type="match status" value="1"/>
</dbReference>
<evidence type="ECO:0000256" key="5">
    <source>
        <dbReference type="ARBA" id="ARBA00022553"/>
    </source>
</evidence>
<dbReference type="PANTHER" id="PTHR43065">
    <property type="entry name" value="SENSOR HISTIDINE KINASE"/>
    <property type="match status" value="1"/>
</dbReference>
<keyword evidence="12" id="KW-0812">Transmembrane</keyword>
<dbReference type="SUPFAM" id="SSF47384">
    <property type="entry name" value="Homodimeric domain of signal transducing histidine kinase"/>
    <property type="match status" value="1"/>
</dbReference>
<evidence type="ECO:0000256" key="10">
    <source>
        <dbReference type="ARBA" id="ARBA00023012"/>
    </source>
</evidence>
<dbReference type="CDD" id="cd00082">
    <property type="entry name" value="HisKA"/>
    <property type="match status" value="1"/>
</dbReference>
<dbReference type="PROSITE" id="PS50112">
    <property type="entry name" value="PAS"/>
    <property type="match status" value="1"/>
</dbReference>
<evidence type="ECO:0000256" key="8">
    <source>
        <dbReference type="ARBA" id="ARBA00022777"/>
    </source>
</evidence>
<gene>
    <name evidence="16" type="ORF">CLV97_11282</name>
</gene>
<dbReference type="GO" id="GO:0000155">
    <property type="term" value="F:phosphorelay sensor kinase activity"/>
    <property type="evidence" value="ECO:0007669"/>
    <property type="project" value="InterPro"/>
</dbReference>
<dbReference type="InterPro" id="IPR003660">
    <property type="entry name" value="HAMP_dom"/>
</dbReference>
<dbReference type="EMBL" id="PVNE01000012">
    <property type="protein sequence ID" value="PRX40604.1"/>
    <property type="molecule type" value="Genomic_DNA"/>
</dbReference>
<proteinExistence type="predicted"/>
<dbReference type="AlphaFoldDB" id="A0A2T0LF34"/>
<comment type="catalytic activity">
    <reaction evidence="1">
        <text>ATP + protein L-histidine = ADP + protein N-phospho-L-histidine.</text>
        <dbReference type="EC" id="2.7.13.3"/>
    </reaction>
</comment>
<dbReference type="CDD" id="cd00130">
    <property type="entry name" value="PAS"/>
    <property type="match status" value="1"/>
</dbReference>
<dbReference type="Gene3D" id="1.10.287.130">
    <property type="match status" value="1"/>
</dbReference>
<evidence type="ECO:0000256" key="12">
    <source>
        <dbReference type="SAM" id="Phobius"/>
    </source>
</evidence>
<dbReference type="InterPro" id="IPR035965">
    <property type="entry name" value="PAS-like_dom_sf"/>
</dbReference>
<dbReference type="GO" id="GO:0005886">
    <property type="term" value="C:plasma membrane"/>
    <property type="evidence" value="ECO:0007669"/>
    <property type="project" value="UniProtKB-SubCell"/>
</dbReference>
<dbReference type="SMART" id="SM00091">
    <property type="entry name" value="PAS"/>
    <property type="match status" value="1"/>
</dbReference>
<keyword evidence="9" id="KW-0067">ATP-binding</keyword>
<keyword evidence="12" id="KW-1133">Transmembrane helix</keyword>
<dbReference type="Gene3D" id="3.30.450.20">
    <property type="entry name" value="PAS domain"/>
    <property type="match status" value="3"/>
</dbReference>
<evidence type="ECO:0000256" key="6">
    <source>
        <dbReference type="ARBA" id="ARBA00022679"/>
    </source>
</evidence>
<feature type="domain" description="HAMP" evidence="15">
    <location>
        <begin position="296"/>
        <end position="348"/>
    </location>
</feature>
<comment type="caution">
    <text evidence="16">The sequence shown here is derived from an EMBL/GenBank/DDBJ whole genome shotgun (WGS) entry which is preliminary data.</text>
</comment>
<evidence type="ECO:0000256" key="9">
    <source>
        <dbReference type="ARBA" id="ARBA00022840"/>
    </source>
</evidence>
<dbReference type="SMART" id="SM00387">
    <property type="entry name" value="HATPase_c"/>
    <property type="match status" value="1"/>
</dbReference>
<evidence type="ECO:0000313" key="17">
    <source>
        <dbReference type="Proteomes" id="UP000237797"/>
    </source>
</evidence>
<dbReference type="PROSITE" id="PS50109">
    <property type="entry name" value="HIS_KIN"/>
    <property type="match status" value="1"/>
</dbReference>
<dbReference type="GO" id="GO:0005524">
    <property type="term" value="F:ATP binding"/>
    <property type="evidence" value="ECO:0007669"/>
    <property type="project" value="UniProtKB-KW"/>
</dbReference>
<dbReference type="InterPro" id="IPR000014">
    <property type="entry name" value="PAS"/>
</dbReference>
<feature type="domain" description="PAS" evidence="14">
    <location>
        <begin position="346"/>
        <end position="396"/>
    </location>
</feature>
<evidence type="ECO:0000259" key="13">
    <source>
        <dbReference type="PROSITE" id="PS50109"/>
    </source>
</evidence>
<dbReference type="InterPro" id="IPR036097">
    <property type="entry name" value="HisK_dim/P_sf"/>
</dbReference>
<dbReference type="OrthoDB" id="9815750at2"/>
<keyword evidence="11 12" id="KW-0472">Membrane</keyword>
<dbReference type="Pfam" id="PF13426">
    <property type="entry name" value="PAS_9"/>
    <property type="match status" value="1"/>
</dbReference>
<keyword evidence="7" id="KW-0547">Nucleotide-binding</keyword>
<dbReference type="InterPro" id="IPR005467">
    <property type="entry name" value="His_kinase_dom"/>
</dbReference>
<evidence type="ECO:0000256" key="4">
    <source>
        <dbReference type="ARBA" id="ARBA00022475"/>
    </source>
</evidence>
<keyword evidence="4" id="KW-1003">Cell membrane</keyword>
<evidence type="ECO:0000256" key="1">
    <source>
        <dbReference type="ARBA" id="ARBA00000085"/>
    </source>
</evidence>
<evidence type="ECO:0000313" key="16">
    <source>
        <dbReference type="EMBL" id="PRX40604.1"/>
    </source>
</evidence>
<dbReference type="SMART" id="SM00304">
    <property type="entry name" value="HAMP"/>
    <property type="match status" value="2"/>
</dbReference>
<feature type="domain" description="Histidine kinase" evidence="13">
    <location>
        <begin position="483"/>
        <end position="696"/>
    </location>
</feature>
<dbReference type="InterPro" id="IPR004358">
    <property type="entry name" value="Sig_transdc_His_kin-like_C"/>
</dbReference>
<reference evidence="16 17" key="1">
    <citation type="submission" date="2018-03" db="EMBL/GenBank/DDBJ databases">
        <title>Genomic Encyclopedia of Archaeal and Bacterial Type Strains, Phase II (KMG-II): from individual species to whole genera.</title>
        <authorList>
            <person name="Goeker M."/>
        </authorList>
    </citation>
    <scope>NUCLEOTIDE SEQUENCE [LARGE SCALE GENOMIC DNA]</scope>
    <source>
        <strain evidence="16 17">DSM 44946</strain>
    </source>
</reference>
<organism evidence="16 17">
    <name type="scientific">Planifilum fimeticola</name>
    <dbReference type="NCBI Taxonomy" id="201975"/>
    <lineage>
        <taxon>Bacteria</taxon>
        <taxon>Bacillati</taxon>
        <taxon>Bacillota</taxon>
        <taxon>Bacilli</taxon>
        <taxon>Bacillales</taxon>
        <taxon>Thermoactinomycetaceae</taxon>
        <taxon>Planifilum</taxon>
    </lineage>
</organism>
<feature type="transmembrane region" description="Helical" evidence="12">
    <location>
        <begin position="274"/>
        <end position="293"/>
    </location>
</feature>
<name>A0A2T0LF34_9BACL</name>
<dbReference type="Gene3D" id="3.30.565.10">
    <property type="entry name" value="Histidine kinase-like ATPase, C-terminal domain"/>
    <property type="match status" value="1"/>
</dbReference>
<dbReference type="PROSITE" id="PS50885">
    <property type="entry name" value="HAMP"/>
    <property type="match status" value="1"/>
</dbReference>
<evidence type="ECO:0000256" key="7">
    <source>
        <dbReference type="ARBA" id="ARBA00022741"/>
    </source>
</evidence>
<dbReference type="InterPro" id="IPR003661">
    <property type="entry name" value="HisK_dim/P_dom"/>
</dbReference>
<dbReference type="InterPro" id="IPR003594">
    <property type="entry name" value="HATPase_dom"/>
</dbReference>
<keyword evidence="8" id="KW-0418">Kinase</keyword>
<dbReference type="SUPFAM" id="SSF55874">
    <property type="entry name" value="ATPase domain of HSP90 chaperone/DNA topoisomerase II/histidine kinase"/>
    <property type="match status" value="1"/>
</dbReference>
<dbReference type="Pfam" id="PF00512">
    <property type="entry name" value="HisKA"/>
    <property type="match status" value="1"/>
</dbReference>
<dbReference type="SUPFAM" id="SSF55785">
    <property type="entry name" value="PYP-like sensor domain (PAS domain)"/>
    <property type="match status" value="1"/>
</dbReference>
<dbReference type="RefSeq" id="WP_106345206.1">
    <property type="nucleotide sequence ID" value="NZ_PVNE01000012.1"/>
</dbReference>
<dbReference type="SMART" id="SM00388">
    <property type="entry name" value="HisKA"/>
    <property type="match status" value="1"/>
</dbReference>
<dbReference type="Proteomes" id="UP000237797">
    <property type="component" value="Unassembled WGS sequence"/>
</dbReference>
<dbReference type="EC" id="2.7.13.3" evidence="3"/>
<evidence type="ECO:0000259" key="14">
    <source>
        <dbReference type="PROSITE" id="PS50112"/>
    </source>
</evidence>